<protein>
    <submittedName>
        <fullName evidence="1">Uncharacterized protein</fullName>
    </submittedName>
</protein>
<evidence type="ECO:0000313" key="1">
    <source>
        <dbReference type="EMBL" id="CDW17514.1"/>
    </source>
</evidence>
<name>A0A0K2SV68_LEPSM</name>
<organism evidence="1">
    <name type="scientific">Lepeophtheirus salmonis</name>
    <name type="common">Salmon louse</name>
    <name type="synonym">Caligus salmonis</name>
    <dbReference type="NCBI Taxonomy" id="72036"/>
    <lineage>
        <taxon>Eukaryota</taxon>
        <taxon>Metazoa</taxon>
        <taxon>Ecdysozoa</taxon>
        <taxon>Arthropoda</taxon>
        <taxon>Crustacea</taxon>
        <taxon>Multicrustacea</taxon>
        <taxon>Hexanauplia</taxon>
        <taxon>Copepoda</taxon>
        <taxon>Siphonostomatoida</taxon>
        <taxon>Caligidae</taxon>
        <taxon>Lepeophtheirus</taxon>
    </lineage>
</organism>
<reference evidence="1" key="1">
    <citation type="submission" date="2014-05" db="EMBL/GenBank/DDBJ databases">
        <authorList>
            <person name="Chronopoulou M."/>
        </authorList>
    </citation>
    <scope>NUCLEOTIDE SEQUENCE</scope>
    <source>
        <tissue evidence="1">Whole organism</tissue>
    </source>
</reference>
<dbReference type="AlphaFoldDB" id="A0A0K2SV68"/>
<proteinExistence type="predicted"/>
<accession>A0A0K2SV68</accession>
<dbReference type="EMBL" id="HACA01000153">
    <property type="protein sequence ID" value="CDW17514.1"/>
    <property type="molecule type" value="Transcribed_RNA"/>
</dbReference>
<sequence>MYRIMLSGVVSELLFNFWLTVNHSYLDVSLNYTFNKCVIIYTSQPIYHSSQQVC</sequence>